<protein>
    <recommendedName>
        <fullName evidence="8">Sugar ABC transporter substrate-binding protein</fullName>
    </recommendedName>
</protein>
<dbReference type="EMBL" id="QLUW01000001">
    <property type="protein sequence ID" value="RAP77756.1"/>
    <property type="molecule type" value="Genomic_DNA"/>
</dbReference>
<evidence type="ECO:0000256" key="5">
    <source>
        <dbReference type="ARBA" id="ARBA00023288"/>
    </source>
</evidence>
<evidence type="ECO:0008006" key="8">
    <source>
        <dbReference type="Google" id="ProtNLM"/>
    </source>
</evidence>
<dbReference type="AlphaFoldDB" id="A0A328UCJ4"/>
<reference evidence="6 7" key="1">
    <citation type="submission" date="2018-06" db="EMBL/GenBank/DDBJ databases">
        <title>Paenibacillus montanisoli sp. nov., isolated from mountain area soil.</title>
        <authorList>
            <person name="Wu M."/>
        </authorList>
    </citation>
    <scope>NUCLEOTIDE SEQUENCE [LARGE SCALE GENOMIC DNA]</scope>
    <source>
        <strain evidence="6 7">RA17</strain>
    </source>
</reference>
<evidence type="ECO:0000256" key="2">
    <source>
        <dbReference type="ARBA" id="ARBA00022729"/>
    </source>
</evidence>
<dbReference type="Pfam" id="PF01547">
    <property type="entry name" value="SBP_bac_1"/>
    <property type="match status" value="1"/>
</dbReference>
<keyword evidence="3" id="KW-0472">Membrane</keyword>
<evidence type="ECO:0000256" key="3">
    <source>
        <dbReference type="ARBA" id="ARBA00023136"/>
    </source>
</evidence>
<organism evidence="6 7">
    <name type="scientific">Paenibacillus montanisoli</name>
    <dbReference type="NCBI Taxonomy" id="2081970"/>
    <lineage>
        <taxon>Bacteria</taxon>
        <taxon>Bacillati</taxon>
        <taxon>Bacillota</taxon>
        <taxon>Bacilli</taxon>
        <taxon>Bacillales</taxon>
        <taxon>Paenibacillaceae</taxon>
        <taxon>Paenibacillus</taxon>
    </lineage>
</organism>
<dbReference type="CDD" id="cd13585">
    <property type="entry name" value="PBP2_TMBP_like"/>
    <property type="match status" value="1"/>
</dbReference>
<keyword evidence="5" id="KW-0449">Lipoprotein</keyword>
<dbReference type="OrthoDB" id="9782846at2"/>
<gene>
    <name evidence="6" type="ORF">DL346_04665</name>
</gene>
<keyword evidence="1" id="KW-1003">Cell membrane</keyword>
<keyword evidence="7" id="KW-1185">Reference proteome</keyword>
<accession>A0A328UCJ4</accession>
<evidence type="ECO:0000256" key="1">
    <source>
        <dbReference type="ARBA" id="ARBA00022475"/>
    </source>
</evidence>
<dbReference type="PANTHER" id="PTHR43649:SF33">
    <property type="entry name" value="POLYGALACTURONAN_RHAMNOGALACTURONAN-BINDING PROTEIN YTCQ"/>
    <property type="match status" value="1"/>
</dbReference>
<comment type="caution">
    <text evidence="6">The sequence shown here is derived from an EMBL/GenBank/DDBJ whole genome shotgun (WGS) entry which is preliminary data.</text>
</comment>
<dbReference type="PANTHER" id="PTHR43649">
    <property type="entry name" value="ARABINOSE-BINDING PROTEIN-RELATED"/>
    <property type="match status" value="1"/>
</dbReference>
<dbReference type="SUPFAM" id="SSF53850">
    <property type="entry name" value="Periplasmic binding protein-like II"/>
    <property type="match status" value="1"/>
</dbReference>
<sequence length="517" mass="58288">MCTEIECARNRRCFDKKLSVYKRMSRWYNEIVHVHGEQHNRMLFFLFTSVHVNGRDTSDDRKYKGGSDSYIRCNRARESILSNRGWCSNVRKILMLCLILVWCFTLAACSSSNSSNNSDPASGTNDEKAELTLVWSKGDASDAQLKDILTEFNKLYPNIKVNRIEVIGSSWGDYFNKIQTMIAGGNPPDVIRVAIEGIQMFAKQDLLLPLDEYMAADPDALDNYDDIHKKLQSPFVIDGKTYGFVWDWNNVVMHFNTDKLKEAGLSLPPKDWTKDDFLTYAQKLTTEKDGKKTYGFAIPTYYFGASAWLFNNDASVLDDAMTTSKLDDPNAIELMQFFQDLIYKYKVAPVPNPKDDATQMLMNGQIAMMSAGKWPFSTYAKSKFTSVDVQFLPTFKTNKVIFGSGAFPVLNSTKYPDAAYKLSAFLGGVYSQKTTLSDASIPTRISVMKEVLPKTPASNWQVYSDSADIAKAVESPVQYADVESIFNRYMGLILANQSDAATAMKKAKEEIDQVLKN</sequence>
<dbReference type="InterPro" id="IPR006059">
    <property type="entry name" value="SBP"/>
</dbReference>
<evidence type="ECO:0000313" key="6">
    <source>
        <dbReference type="EMBL" id="RAP77756.1"/>
    </source>
</evidence>
<evidence type="ECO:0000256" key="4">
    <source>
        <dbReference type="ARBA" id="ARBA00023139"/>
    </source>
</evidence>
<dbReference type="Proteomes" id="UP000249260">
    <property type="component" value="Unassembled WGS sequence"/>
</dbReference>
<name>A0A328UCJ4_9BACL</name>
<dbReference type="InterPro" id="IPR050490">
    <property type="entry name" value="Bact_solute-bd_prot1"/>
</dbReference>
<keyword evidence="2" id="KW-0732">Signal</keyword>
<proteinExistence type="predicted"/>
<dbReference type="Gene3D" id="3.40.190.10">
    <property type="entry name" value="Periplasmic binding protein-like II"/>
    <property type="match status" value="1"/>
</dbReference>
<keyword evidence="4" id="KW-0564">Palmitate</keyword>
<evidence type="ECO:0000313" key="7">
    <source>
        <dbReference type="Proteomes" id="UP000249260"/>
    </source>
</evidence>